<organism evidence="1 2">
    <name type="scientific">Nitrincola tapanii</name>
    <dbReference type="NCBI Taxonomy" id="1708751"/>
    <lineage>
        <taxon>Bacteria</taxon>
        <taxon>Pseudomonadati</taxon>
        <taxon>Pseudomonadota</taxon>
        <taxon>Gammaproteobacteria</taxon>
        <taxon>Oceanospirillales</taxon>
        <taxon>Oceanospirillaceae</taxon>
        <taxon>Nitrincola</taxon>
    </lineage>
</organism>
<proteinExistence type="predicted"/>
<name>A0A5A9W247_9GAMM</name>
<evidence type="ECO:0000313" key="2">
    <source>
        <dbReference type="Proteomes" id="UP000325302"/>
    </source>
</evidence>
<protein>
    <submittedName>
        <fullName evidence="1">Uncharacterized protein</fullName>
    </submittedName>
</protein>
<accession>A0A5A9W247</accession>
<reference evidence="1 2" key="1">
    <citation type="submission" date="2019-03" db="EMBL/GenBank/DDBJ databases">
        <title>Nitrincola sp. nov. isolated from an Indian soda lake.</title>
        <authorList>
            <person name="Joshi A."/>
            <person name="Thite S.V."/>
            <person name="Joseph N."/>
            <person name="Dhotre D."/>
            <person name="Moorthy M."/>
            <person name="Shouche Y.S."/>
        </authorList>
    </citation>
    <scope>NUCLEOTIDE SEQUENCE [LARGE SCALE GENOMIC DNA]</scope>
    <source>
        <strain evidence="1 2">MEB193</strain>
    </source>
</reference>
<evidence type="ECO:0000313" key="1">
    <source>
        <dbReference type="EMBL" id="KAA0874797.1"/>
    </source>
</evidence>
<dbReference type="EMBL" id="SMRS01000005">
    <property type="protein sequence ID" value="KAA0874797.1"/>
    <property type="molecule type" value="Genomic_DNA"/>
</dbReference>
<sequence>MDTQTQPHYYFPHPAITSLKVDVRPSTTLNLPEHPGSMLRGVLGHALLSRFCLCEKAPAHRPDCLYAHLFEGYRRNGQDGIPAVLLTPLDHSRRVAHTECFSFLLHFIGLSPVIQSGVQQALAKGLEHGLGTPLVPCVLNSWSAEKLALPSGLTHLELKLTTPWLIKRKGKALTSKTFGIHDVLIGLAHRQRIISEHFDLELPLPDNRAILTFADGLHVKAQLEDSSWIRHSNRQHTRHPLTGVIGDFHIESEEAFPDWFGALIANGLALHGGGKTSFGLGALQASCR</sequence>
<keyword evidence="2" id="KW-1185">Reference proteome</keyword>
<gene>
    <name evidence="1" type="ORF">E1H14_08265</name>
</gene>
<comment type="caution">
    <text evidence="1">The sequence shown here is derived from an EMBL/GenBank/DDBJ whole genome shotgun (WGS) entry which is preliminary data.</text>
</comment>
<dbReference type="Gene3D" id="3.30.70.1900">
    <property type="match status" value="1"/>
</dbReference>
<dbReference type="OrthoDB" id="9787241at2"/>
<dbReference type="AlphaFoldDB" id="A0A5A9W247"/>
<dbReference type="Proteomes" id="UP000325302">
    <property type="component" value="Unassembled WGS sequence"/>
</dbReference>
<dbReference type="RefSeq" id="WP_149390977.1">
    <property type="nucleotide sequence ID" value="NZ_SMRS01000005.1"/>
</dbReference>